<dbReference type="GO" id="GO:0006897">
    <property type="term" value="P:endocytosis"/>
    <property type="evidence" value="ECO:0007669"/>
    <property type="project" value="UniProtKB-KW"/>
</dbReference>
<name>A0A8C5IB00_GOUWI</name>
<dbReference type="InterPro" id="IPR001060">
    <property type="entry name" value="FCH_dom"/>
</dbReference>
<dbReference type="Pfam" id="PF00611">
    <property type="entry name" value="FCH"/>
    <property type="match status" value="1"/>
</dbReference>
<evidence type="ECO:0000259" key="13">
    <source>
        <dbReference type="PROSITE" id="PS50002"/>
    </source>
</evidence>
<dbReference type="Proteomes" id="UP000694680">
    <property type="component" value="Chromosome 21"/>
</dbReference>
<protein>
    <recommendedName>
        <fullName evidence="17">Nostrin</fullName>
    </recommendedName>
</protein>
<dbReference type="Ensembl" id="ENSGWIT00000060959.1">
    <property type="protein sequence ID" value="ENSGWIP00000056659.1"/>
    <property type="gene ID" value="ENSGWIG00000026822.1"/>
</dbReference>
<feature type="domain" description="SH3" evidence="13">
    <location>
        <begin position="398"/>
        <end position="454"/>
    </location>
</feature>
<proteinExistence type="predicted"/>
<dbReference type="GO" id="GO:0005737">
    <property type="term" value="C:cytoplasm"/>
    <property type="evidence" value="ECO:0007669"/>
    <property type="project" value="UniProtKB-SubCell"/>
</dbReference>
<evidence type="ECO:0000256" key="7">
    <source>
        <dbReference type="ARBA" id="ARBA00022583"/>
    </source>
</evidence>
<gene>
    <name evidence="15" type="primary">nostrin</name>
</gene>
<dbReference type="SUPFAM" id="SSF103657">
    <property type="entry name" value="BAR/IMD domain-like"/>
    <property type="match status" value="1"/>
</dbReference>
<evidence type="ECO:0000313" key="16">
    <source>
        <dbReference type="Proteomes" id="UP000694680"/>
    </source>
</evidence>
<dbReference type="AlphaFoldDB" id="A0A8C5IB00"/>
<dbReference type="Pfam" id="PF14604">
    <property type="entry name" value="SH3_9"/>
    <property type="match status" value="1"/>
</dbReference>
<keyword evidence="8 11" id="KW-0175">Coiled coil</keyword>
<dbReference type="InterPro" id="IPR036028">
    <property type="entry name" value="SH3-like_dom_sf"/>
</dbReference>
<dbReference type="InterPro" id="IPR001452">
    <property type="entry name" value="SH3_domain"/>
</dbReference>
<dbReference type="PANTHER" id="PTHR23065:SF7">
    <property type="entry name" value="NOSTRIN, ISOFORM H"/>
    <property type="match status" value="1"/>
</dbReference>
<evidence type="ECO:0000256" key="11">
    <source>
        <dbReference type="PROSITE-ProRule" id="PRU01207"/>
    </source>
</evidence>
<dbReference type="Gene3D" id="1.20.1270.60">
    <property type="entry name" value="Arfaptin homology (AH) domain/BAR domain"/>
    <property type="match status" value="2"/>
</dbReference>
<keyword evidence="3 10" id="KW-0728">SH3 domain</keyword>
<dbReference type="SUPFAM" id="SSF46585">
    <property type="entry name" value="HR1 repeat"/>
    <property type="match status" value="1"/>
</dbReference>
<evidence type="ECO:0000256" key="8">
    <source>
        <dbReference type="ARBA" id="ARBA00023054"/>
    </source>
</evidence>
<dbReference type="Gene3D" id="6.10.140.470">
    <property type="match status" value="1"/>
</dbReference>
<keyword evidence="5" id="KW-0963">Cytoplasm</keyword>
<dbReference type="GO" id="GO:0043226">
    <property type="term" value="C:organelle"/>
    <property type="evidence" value="ECO:0007669"/>
    <property type="project" value="UniProtKB-ARBA"/>
</dbReference>
<keyword evidence="7" id="KW-0254">Endocytosis</keyword>
<evidence type="ECO:0000256" key="5">
    <source>
        <dbReference type="ARBA" id="ARBA00022490"/>
    </source>
</evidence>
<dbReference type="InterPro" id="IPR027267">
    <property type="entry name" value="AH/BAR_dom_sf"/>
</dbReference>
<evidence type="ECO:0000256" key="3">
    <source>
        <dbReference type="ARBA" id="ARBA00022443"/>
    </source>
</evidence>
<dbReference type="SMART" id="SM00326">
    <property type="entry name" value="SH3"/>
    <property type="match status" value="1"/>
</dbReference>
<dbReference type="InterPro" id="IPR036274">
    <property type="entry name" value="HR1_rpt_sf"/>
</dbReference>
<reference evidence="15" key="2">
    <citation type="submission" date="2025-08" db="UniProtKB">
        <authorList>
            <consortium name="Ensembl"/>
        </authorList>
    </citation>
    <scope>IDENTIFICATION</scope>
</reference>
<keyword evidence="6" id="KW-0597">Phosphoprotein</keyword>
<keyword evidence="9" id="KW-0472">Membrane</keyword>
<evidence type="ECO:0000313" key="15">
    <source>
        <dbReference type="Ensembl" id="ENSGWIP00000056659.1"/>
    </source>
</evidence>
<reference evidence="15" key="1">
    <citation type="submission" date="2020-06" db="EMBL/GenBank/DDBJ databases">
        <authorList>
            <consortium name="Wellcome Sanger Institute Data Sharing"/>
        </authorList>
    </citation>
    <scope>NUCLEOTIDE SEQUENCE [LARGE SCALE GENOMIC DNA]</scope>
</reference>
<organism evidence="15 16">
    <name type="scientific">Gouania willdenowi</name>
    <name type="common">Blunt-snouted clingfish</name>
    <name type="synonym">Lepadogaster willdenowi</name>
    <dbReference type="NCBI Taxonomy" id="441366"/>
    <lineage>
        <taxon>Eukaryota</taxon>
        <taxon>Metazoa</taxon>
        <taxon>Chordata</taxon>
        <taxon>Craniata</taxon>
        <taxon>Vertebrata</taxon>
        <taxon>Euteleostomi</taxon>
        <taxon>Actinopterygii</taxon>
        <taxon>Neopterygii</taxon>
        <taxon>Teleostei</taxon>
        <taxon>Neoteleostei</taxon>
        <taxon>Acanthomorphata</taxon>
        <taxon>Ovalentaria</taxon>
        <taxon>Blenniimorphae</taxon>
        <taxon>Blenniiformes</taxon>
        <taxon>Gobiesocoidei</taxon>
        <taxon>Gobiesocidae</taxon>
        <taxon>Gobiesocinae</taxon>
        <taxon>Gouania</taxon>
    </lineage>
</organism>
<dbReference type="InterPro" id="IPR011072">
    <property type="entry name" value="HR1_rho-bd"/>
</dbReference>
<evidence type="ECO:0000256" key="1">
    <source>
        <dbReference type="ARBA" id="ARBA00004236"/>
    </source>
</evidence>
<dbReference type="PANTHER" id="PTHR23065">
    <property type="entry name" value="PROLINE-SERINE-THREONINE PHOSPHATASE INTERACTING PROTEIN 1"/>
    <property type="match status" value="1"/>
</dbReference>
<evidence type="ECO:0000256" key="4">
    <source>
        <dbReference type="ARBA" id="ARBA00022475"/>
    </source>
</evidence>
<sequence length="463" mass="53923">MKDPIGTCTAKRPNFTVFQYNQLYQNVKRYSKNGEFFCKELMTVFQQRAELESNYSKGLQKLAGKLIRASKGMSDNAVERTGKLVTTNWNEQLKTKKKLISLTREHEALFNFVESNKHICTEKEKQKMLNRLTKSAEVQTRVDEEYFRTNMEGHHMRLKWENTQRNCYQIIQELEKQRIEVLYDIMNRYKLHMSSFEQILRHTVQRVDVDKDIQTLVAENRLTVDDNKAEFLIADYFEEETKSLMGRGRRKDAIKLKLQRLEENISKTKKDCDGIEKLIKTYSENPSFSNQKNLEETEQQLDENKLKRDLLEATHCKLSVSLSEIEGRPRSLHRFSDSILKWKEKDCEHSVVQLTRPVKLRRTPFRSRQSLRASIIYKGPVSFGPQQSVEPSPDPRDTTTTAAAATQDNQDDELALKEGDLLNIYTRGDGGWWYGNLNGQTGHFPSSYVEELPVLDQVQSSEA</sequence>
<evidence type="ECO:0008006" key="17">
    <source>
        <dbReference type="Google" id="ProtNLM"/>
    </source>
</evidence>
<evidence type="ECO:0000256" key="12">
    <source>
        <dbReference type="SAM" id="Coils"/>
    </source>
</evidence>
<dbReference type="SUPFAM" id="SSF50044">
    <property type="entry name" value="SH3-domain"/>
    <property type="match status" value="1"/>
</dbReference>
<evidence type="ECO:0000256" key="9">
    <source>
        <dbReference type="ARBA" id="ARBA00023136"/>
    </source>
</evidence>
<accession>A0A8C5IB00</accession>
<evidence type="ECO:0000256" key="10">
    <source>
        <dbReference type="PROSITE-ProRule" id="PRU00192"/>
    </source>
</evidence>
<keyword evidence="4" id="KW-1003">Cell membrane</keyword>
<dbReference type="GO" id="GO:0007165">
    <property type="term" value="P:signal transduction"/>
    <property type="evidence" value="ECO:0007669"/>
    <property type="project" value="InterPro"/>
</dbReference>
<feature type="coiled-coil region" evidence="12">
    <location>
        <begin position="251"/>
        <end position="314"/>
    </location>
</feature>
<dbReference type="InterPro" id="IPR057870">
    <property type="entry name" value="HR1_TOCA"/>
</dbReference>
<dbReference type="PROSITE" id="PS51860">
    <property type="entry name" value="REM_1"/>
    <property type="match status" value="1"/>
</dbReference>
<dbReference type="Gene3D" id="2.30.30.40">
    <property type="entry name" value="SH3 Domains"/>
    <property type="match status" value="1"/>
</dbReference>
<dbReference type="GO" id="GO:0005886">
    <property type="term" value="C:plasma membrane"/>
    <property type="evidence" value="ECO:0007669"/>
    <property type="project" value="UniProtKB-SubCell"/>
</dbReference>
<dbReference type="PRINTS" id="PR00452">
    <property type="entry name" value="SH3DOMAIN"/>
</dbReference>
<feature type="domain" description="REM-1" evidence="14">
    <location>
        <begin position="242"/>
        <end position="324"/>
    </location>
</feature>
<evidence type="ECO:0000256" key="2">
    <source>
        <dbReference type="ARBA" id="ARBA00004496"/>
    </source>
</evidence>
<dbReference type="PROSITE" id="PS50002">
    <property type="entry name" value="SH3"/>
    <property type="match status" value="1"/>
</dbReference>
<evidence type="ECO:0000256" key="6">
    <source>
        <dbReference type="ARBA" id="ARBA00022553"/>
    </source>
</evidence>
<evidence type="ECO:0000259" key="14">
    <source>
        <dbReference type="PROSITE" id="PS51860"/>
    </source>
</evidence>
<comment type="subcellular location">
    <subcellularLocation>
        <location evidence="1">Cell membrane</location>
    </subcellularLocation>
    <subcellularLocation>
        <location evidence="2">Cytoplasm</location>
    </subcellularLocation>
</comment>
<reference evidence="15" key="3">
    <citation type="submission" date="2025-09" db="UniProtKB">
        <authorList>
            <consortium name="Ensembl"/>
        </authorList>
    </citation>
    <scope>IDENTIFICATION</scope>
</reference>
<dbReference type="Pfam" id="PF25610">
    <property type="entry name" value="HR1_TOCA"/>
    <property type="match status" value="1"/>
</dbReference>
<keyword evidence="16" id="KW-1185">Reference proteome</keyword>